<dbReference type="eggNOG" id="ENOG502TA84">
    <property type="taxonomic scope" value="Eukaryota"/>
</dbReference>
<dbReference type="OrthoDB" id="5829628at2759"/>
<sequence>MNHIIAAGLLIIVSIASIIPGFPVLIWLQSYFPELPEYYTIDSIAVYSVQAGIIFILGILSMCLYSDIACPLAIKGYAAIFSRM</sequence>
<feature type="transmembrane region" description="Helical" evidence="1">
    <location>
        <begin position="44"/>
        <end position="65"/>
    </location>
</feature>
<evidence type="ECO:0000256" key="1">
    <source>
        <dbReference type="SAM" id="Phobius"/>
    </source>
</evidence>
<dbReference type="AGR" id="WB:WBGene00077543"/>
<name>B0M0N0_CAEEL</name>
<evidence type="ECO:0000313" key="2">
    <source>
        <dbReference type="EMBL" id="CAP72369.1"/>
    </source>
</evidence>
<evidence type="ECO:0000313" key="3">
    <source>
        <dbReference type="Proteomes" id="UP000001940"/>
    </source>
</evidence>
<dbReference type="RefSeq" id="NP_001122463.1">
    <property type="nucleotide sequence ID" value="NM_001128991.1"/>
</dbReference>
<dbReference type="HOGENOM" id="CLU_193222_0_0_1"/>
<dbReference type="FunCoup" id="B0M0N0">
    <property type="interactions" value="57"/>
</dbReference>
<gene>
    <name evidence="2" type="ORF">CELE_F27D4.8</name>
    <name evidence="2 4" type="ORF">F27D4.8</name>
</gene>
<organism evidence="2 3">
    <name type="scientific">Caenorhabditis elegans</name>
    <dbReference type="NCBI Taxonomy" id="6239"/>
    <lineage>
        <taxon>Eukaryota</taxon>
        <taxon>Metazoa</taxon>
        <taxon>Ecdysozoa</taxon>
        <taxon>Nematoda</taxon>
        <taxon>Chromadorea</taxon>
        <taxon>Rhabditida</taxon>
        <taxon>Rhabditina</taxon>
        <taxon>Rhabditomorpha</taxon>
        <taxon>Rhabditoidea</taxon>
        <taxon>Rhabditidae</taxon>
        <taxon>Peloderinae</taxon>
        <taxon>Caenorhabditis</taxon>
    </lineage>
</organism>
<dbReference type="KEGG" id="cel:CELE_F27D4.8"/>
<dbReference type="InParanoid" id="B0M0N0"/>
<keyword evidence="1" id="KW-1133">Transmembrane helix</keyword>
<keyword evidence="1" id="KW-0472">Membrane</keyword>
<feature type="transmembrane region" description="Helical" evidence="1">
    <location>
        <begin position="7"/>
        <end position="32"/>
    </location>
</feature>
<dbReference type="UCSC" id="F27D4.8">
    <property type="organism name" value="c. elegans"/>
</dbReference>
<evidence type="ECO:0000313" key="4">
    <source>
        <dbReference type="WormBase" id="F27D4.8"/>
    </source>
</evidence>
<dbReference type="EMBL" id="BX284601">
    <property type="protein sequence ID" value="CAP72369.1"/>
    <property type="molecule type" value="Genomic_DNA"/>
</dbReference>
<dbReference type="PaxDb" id="6239-F27D4.8"/>
<dbReference type="WormBase" id="F27D4.8">
    <property type="protein sequence ID" value="CE42104"/>
    <property type="gene ID" value="WBGene00077543"/>
</dbReference>
<dbReference type="Proteomes" id="UP000001940">
    <property type="component" value="Chromosome I"/>
</dbReference>
<keyword evidence="1" id="KW-0812">Transmembrane</keyword>
<accession>B0M0N0</accession>
<reference evidence="2 3" key="1">
    <citation type="journal article" date="1998" name="Science">
        <title>Genome sequence of the nematode C. elegans: a platform for investigating biology.</title>
        <authorList>
            <consortium name="The C. elegans sequencing consortium"/>
            <person name="Sulson J.E."/>
            <person name="Waterston R."/>
        </authorList>
    </citation>
    <scope>NUCLEOTIDE SEQUENCE [LARGE SCALE GENOMIC DNA]</scope>
    <source>
        <strain evidence="2 3">Bristol N2</strain>
    </source>
</reference>
<proteinExistence type="predicted"/>
<protein>
    <submittedName>
        <fullName evidence="2">Chromate transporter</fullName>
    </submittedName>
</protein>
<keyword evidence="3" id="KW-1185">Reference proteome</keyword>
<dbReference type="AlphaFoldDB" id="B0M0N0"/>
<dbReference type="GeneID" id="6418587"/>
<dbReference type="CTD" id="6418587"/>
<dbReference type="Bgee" id="WBGene00077543">
    <property type="expression patterns" value="Expressed in embryo and 3 other cell types or tissues"/>
</dbReference>